<dbReference type="Proteomes" id="UP000265000">
    <property type="component" value="Unplaced"/>
</dbReference>
<sequence>MRTSSFFASRIWVPVLCLLLPIKDTVDSVDLLAPEKVTATHNGSVKVACQYDLQFKRNTKYWCKGPIYDLCGILVKTPKNRPSDRFFIADDMEAGVFTITMTLIRESDEDVYWCVISRSGRNVYKHVKLVVTQAATTPATTISSFLAQQERSLWTALRWIFFLVMLGCLAMTHVVVWRMKAPRNI</sequence>
<organism evidence="7 8">
    <name type="scientific">Fundulus heteroclitus</name>
    <name type="common">Killifish</name>
    <name type="synonym">Mummichog</name>
    <dbReference type="NCBI Taxonomy" id="8078"/>
    <lineage>
        <taxon>Eukaryota</taxon>
        <taxon>Metazoa</taxon>
        <taxon>Chordata</taxon>
        <taxon>Craniata</taxon>
        <taxon>Vertebrata</taxon>
        <taxon>Euteleostomi</taxon>
        <taxon>Actinopterygii</taxon>
        <taxon>Neopterygii</taxon>
        <taxon>Teleostei</taxon>
        <taxon>Neoteleostei</taxon>
        <taxon>Acanthomorphata</taxon>
        <taxon>Ovalentaria</taxon>
        <taxon>Atherinomorphae</taxon>
        <taxon>Cyprinodontiformes</taxon>
        <taxon>Fundulidae</taxon>
        <taxon>Fundulus</taxon>
    </lineage>
</organism>
<dbReference type="AlphaFoldDB" id="A0A3Q2Q9P8"/>
<keyword evidence="5" id="KW-0732">Signal</keyword>
<evidence type="ECO:0000256" key="5">
    <source>
        <dbReference type="SAM" id="SignalP"/>
    </source>
</evidence>
<name>A0A3Q2Q9P8_FUNHE</name>
<dbReference type="GeneTree" id="ENSGT00940000154332"/>
<protein>
    <submittedName>
        <fullName evidence="7">CMRF35-like molecule 7</fullName>
    </submittedName>
</protein>
<dbReference type="OrthoDB" id="284782at2759"/>
<dbReference type="InterPro" id="IPR050671">
    <property type="entry name" value="CD300_family_receptors"/>
</dbReference>
<dbReference type="InterPro" id="IPR013106">
    <property type="entry name" value="Ig_V-set"/>
</dbReference>
<feature type="transmembrane region" description="Helical" evidence="4">
    <location>
        <begin position="156"/>
        <end position="177"/>
    </location>
</feature>
<dbReference type="InterPro" id="IPR036179">
    <property type="entry name" value="Ig-like_dom_sf"/>
</dbReference>
<dbReference type="GO" id="GO:0004888">
    <property type="term" value="F:transmembrane signaling receptor activity"/>
    <property type="evidence" value="ECO:0007669"/>
    <property type="project" value="TreeGrafter"/>
</dbReference>
<feature type="domain" description="Immunoglobulin V-set" evidence="6">
    <location>
        <begin position="34"/>
        <end position="131"/>
    </location>
</feature>
<keyword evidence="8" id="KW-1185">Reference proteome</keyword>
<reference evidence="7" key="1">
    <citation type="submission" date="2025-08" db="UniProtKB">
        <authorList>
            <consortium name="Ensembl"/>
        </authorList>
    </citation>
    <scope>IDENTIFICATION</scope>
</reference>
<dbReference type="Ensembl" id="ENSFHET00000010171.1">
    <property type="protein sequence ID" value="ENSFHEP00000023496.1"/>
    <property type="gene ID" value="ENSFHEG00000004542.1"/>
</dbReference>
<dbReference type="CDD" id="cd05716">
    <property type="entry name" value="IgV_pIgR_like"/>
    <property type="match status" value="1"/>
</dbReference>
<dbReference type="SUPFAM" id="SSF48726">
    <property type="entry name" value="Immunoglobulin"/>
    <property type="match status" value="1"/>
</dbReference>
<evidence type="ECO:0000256" key="2">
    <source>
        <dbReference type="ARBA" id="ARBA00022692"/>
    </source>
</evidence>
<evidence type="ECO:0000256" key="3">
    <source>
        <dbReference type="ARBA" id="ARBA00023136"/>
    </source>
</evidence>
<reference evidence="7" key="2">
    <citation type="submission" date="2025-09" db="UniProtKB">
        <authorList>
            <consortium name="Ensembl"/>
        </authorList>
    </citation>
    <scope>IDENTIFICATION</scope>
</reference>
<comment type="subcellular location">
    <subcellularLocation>
        <location evidence="1">Membrane</location>
    </subcellularLocation>
</comment>
<proteinExistence type="predicted"/>
<accession>A0A3Q2Q9P8</accession>
<evidence type="ECO:0000313" key="7">
    <source>
        <dbReference type="Ensembl" id="ENSFHEP00000023496.1"/>
    </source>
</evidence>
<dbReference type="Pfam" id="PF07686">
    <property type="entry name" value="V-set"/>
    <property type="match status" value="1"/>
</dbReference>
<evidence type="ECO:0000259" key="6">
    <source>
        <dbReference type="Pfam" id="PF07686"/>
    </source>
</evidence>
<dbReference type="STRING" id="8078.ENSFHEP00000023496"/>
<dbReference type="PANTHER" id="PTHR11860:SF111">
    <property type="entry name" value="IMMUNOGLOBULIN SUBTYPE DOMAIN-CONTAINING PROTEIN"/>
    <property type="match status" value="1"/>
</dbReference>
<dbReference type="GO" id="GO:0005886">
    <property type="term" value="C:plasma membrane"/>
    <property type="evidence" value="ECO:0007669"/>
    <property type="project" value="TreeGrafter"/>
</dbReference>
<evidence type="ECO:0000256" key="1">
    <source>
        <dbReference type="ARBA" id="ARBA00004370"/>
    </source>
</evidence>
<evidence type="ECO:0000313" key="8">
    <source>
        <dbReference type="Proteomes" id="UP000265000"/>
    </source>
</evidence>
<dbReference type="GeneID" id="105928569"/>
<dbReference type="Gene3D" id="2.60.40.10">
    <property type="entry name" value="Immunoglobulins"/>
    <property type="match status" value="1"/>
</dbReference>
<keyword evidence="2 4" id="KW-0812">Transmembrane</keyword>
<evidence type="ECO:0000256" key="4">
    <source>
        <dbReference type="SAM" id="Phobius"/>
    </source>
</evidence>
<dbReference type="PANTHER" id="PTHR11860">
    <property type="entry name" value="POLYMERIC-IMMUNOGLOBULIN RECEPTOR"/>
    <property type="match status" value="1"/>
</dbReference>
<feature type="chain" id="PRO_5018752378" evidence="5">
    <location>
        <begin position="29"/>
        <end position="185"/>
    </location>
</feature>
<keyword evidence="3 4" id="KW-0472">Membrane</keyword>
<dbReference type="InterPro" id="IPR013783">
    <property type="entry name" value="Ig-like_fold"/>
</dbReference>
<keyword evidence="4" id="KW-1133">Transmembrane helix</keyword>
<feature type="signal peptide" evidence="5">
    <location>
        <begin position="1"/>
        <end position="28"/>
    </location>
</feature>